<reference evidence="1" key="1">
    <citation type="submission" date="2020-04" db="EMBL/GenBank/DDBJ databases">
        <authorList>
            <person name="Alioto T."/>
            <person name="Alioto T."/>
            <person name="Gomez Garrido J."/>
        </authorList>
    </citation>
    <scope>NUCLEOTIDE SEQUENCE</scope>
    <source>
        <strain evidence="1">A484AB</strain>
    </source>
</reference>
<evidence type="ECO:0000313" key="2">
    <source>
        <dbReference type="Proteomes" id="UP001152795"/>
    </source>
</evidence>
<comment type="caution">
    <text evidence="1">The sequence shown here is derived from an EMBL/GenBank/DDBJ whole genome shotgun (WGS) entry which is preliminary data.</text>
</comment>
<protein>
    <submittedName>
        <fullName evidence="1">Uncharacterized protein</fullName>
    </submittedName>
</protein>
<evidence type="ECO:0000313" key="1">
    <source>
        <dbReference type="EMBL" id="CAB4008922.1"/>
    </source>
</evidence>
<name>A0A7D9IML1_PARCT</name>
<dbReference type="PANTHER" id="PTHR31424:SF3">
    <property type="entry name" value="RING-TYPE DOMAIN-CONTAINING PROTEIN"/>
    <property type="match status" value="1"/>
</dbReference>
<keyword evidence="2" id="KW-1185">Reference proteome</keyword>
<dbReference type="OrthoDB" id="5986176at2759"/>
<dbReference type="Proteomes" id="UP001152795">
    <property type="component" value="Unassembled WGS sequence"/>
</dbReference>
<gene>
    <name evidence="1" type="ORF">PACLA_8A051914</name>
</gene>
<accession>A0A7D9IML1</accession>
<sequence>MSDVPPLCPMHTYLQWKLSVESPSFTYAARSTSKDILFAVDIPFPLLRAWYNLVVLKKPFQTSCTCDPKKIGINLPSNFPQFTYIELFEFAIPGTSFGLTSDQVMRSEINHSLRVMAAKVYAEYGKSRGRKRQQLDLKTKKFHIMDGQTISITKLKQDKAFVCDELAKWKESNINLEVEIKKLHHEMEMAIQEKNEVIENLQSKNEELLKYIDLLEKSEKMQHQGKDISETKKKSRTLKNVLSRAETALWFAKSFGLELESMTVKEINSNVRHNLVVDNSGTDNTDNVSGFDALSDDDKGKVEKVLFLLDKFCVGDAFYHEITMLVEGLPKSYLVKQRRDQLNKMCHITSTPGEEHGAQLPFKDLLKNRVKEYTIAHPNVVRDNETIKVKISGDGANMTRSSNFILMSFAILQSTDDVLAAKGNHTIAVVKGKEDYDVLKHCFRDVFNDINEMLREKKLNLGEDTVNLEFFLGGDYKFILLMMGLSGATSNYACAWCKIHKDERWNMTYDLNHYNSPNLRRTLKEMNELAGKKTKNFCSVNIPLINIDLDHVILDELHLLLRIMDVLIQNLVTEAVQWDQADNWNKRKKDQKNIHLDNLKSTIRSCGISFEIWEKSNADGKGSGHYDFTSLLGPDKKKLLKELPEKLEGLVRPAAEIETKSLWIKFSIIYSIVTCKTPSEEMITTYFCKAQEWINLFVKLGDKCVGYTKSKVTPYMHAMVYHVPTFLKTYKTVKLFSGQGVEKNNDVARSIVLRKSNNWDAAADVLKLESRQWDLRKQERAKRMYTKKNTEYWEHQLQEERKKKRKTSI</sequence>
<dbReference type="EMBL" id="CACRXK020006273">
    <property type="protein sequence ID" value="CAB4008922.1"/>
    <property type="molecule type" value="Genomic_DNA"/>
</dbReference>
<proteinExistence type="predicted"/>
<dbReference type="PANTHER" id="PTHR31424">
    <property type="entry name" value="PROTEIN CBG23806"/>
    <property type="match status" value="1"/>
</dbReference>
<dbReference type="AlphaFoldDB" id="A0A7D9IML1"/>
<organism evidence="1 2">
    <name type="scientific">Paramuricea clavata</name>
    <name type="common">Red gorgonian</name>
    <name type="synonym">Violescent sea-whip</name>
    <dbReference type="NCBI Taxonomy" id="317549"/>
    <lineage>
        <taxon>Eukaryota</taxon>
        <taxon>Metazoa</taxon>
        <taxon>Cnidaria</taxon>
        <taxon>Anthozoa</taxon>
        <taxon>Octocorallia</taxon>
        <taxon>Malacalcyonacea</taxon>
        <taxon>Plexauridae</taxon>
        <taxon>Paramuricea</taxon>
    </lineage>
</organism>